<dbReference type="PANTHER" id="PTHR42718">
    <property type="entry name" value="MAJOR FACILITATOR SUPERFAMILY MULTIDRUG TRANSPORTER MFSC"/>
    <property type="match status" value="1"/>
</dbReference>
<dbReference type="PROSITE" id="PS50850">
    <property type="entry name" value="MFS"/>
    <property type="match status" value="1"/>
</dbReference>
<keyword evidence="5 8" id="KW-1133">Transmembrane helix</keyword>
<name>A0ABU5LTU7_9SPHN</name>
<reference evidence="11" key="1">
    <citation type="submission" date="2023-07" db="EMBL/GenBank/DDBJ databases">
        <title>Whole genome sequence analysis of rice epiphytic Sphingomonas sanguinis OsEp_Plm_15B2.</title>
        <authorList>
            <person name="Sahu K.P."/>
            <person name="Asharani P."/>
            <person name="Reddy B."/>
            <person name="Kumar A."/>
        </authorList>
    </citation>
    <scope>NUCLEOTIDE SEQUENCE [LARGE SCALE GENOMIC DNA]</scope>
    <source>
        <strain evidence="11">OsEp_Plm_15B2</strain>
    </source>
</reference>
<evidence type="ECO:0000256" key="5">
    <source>
        <dbReference type="ARBA" id="ARBA00022989"/>
    </source>
</evidence>
<feature type="compositionally biased region" description="Low complexity" evidence="7">
    <location>
        <begin position="319"/>
        <end position="340"/>
    </location>
</feature>
<evidence type="ECO:0000256" key="7">
    <source>
        <dbReference type="SAM" id="MobiDB-lite"/>
    </source>
</evidence>
<accession>A0ABU5LTU7</accession>
<keyword evidence="3" id="KW-1003">Cell membrane</keyword>
<evidence type="ECO:0000256" key="1">
    <source>
        <dbReference type="ARBA" id="ARBA00004651"/>
    </source>
</evidence>
<feature type="transmembrane region" description="Helical" evidence="8">
    <location>
        <begin position="85"/>
        <end position="107"/>
    </location>
</feature>
<keyword evidence="2" id="KW-0813">Transport</keyword>
<dbReference type="InterPro" id="IPR011701">
    <property type="entry name" value="MFS"/>
</dbReference>
<proteinExistence type="predicted"/>
<comment type="subcellular location">
    <subcellularLocation>
        <location evidence="1">Cell membrane</location>
        <topology evidence="1">Multi-pass membrane protein</topology>
    </subcellularLocation>
</comment>
<dbReference type="Gene3D" id="1.20.1720.10">
    <property type="entry name" value="Multidrug resistance protein D"/>
    <property type="match status" value="1"/>
</dbReference>
<dbReference type="Gene3D" id="1.20.1250.20">
    <property type="entry name" value="MFS general substrate transporter like domains"/>
    <property type="match status" value="1"/>
</dbReference>
<dbReference type="InterPro" id="IPR036259">
    <property type="entry name" value="MFS_trans_sf"/>
</dbReference>
<dbReference type="Proteomes" id="UP001292182">
    <property type="component" value="Unassembled WGS sequence"/>
</dbReference>
<feature type="region of interest" description="Disordered" evidence="7">
    <location>
        <begin position="301"/>
        <end position="348"/>
    </location>
</feature>
<evidence type="ECO:0000256" key="3">
    <source>
        <dbReference type="ARBA" id="ARBA00022475"/>
    </source>
</evidence>
<dbReference type="Pfam" id="PF07690">
    <property type="entry name" value="MFS_1"/>
    <property type="match status" value="1"/>
</dbReference>
<feature type="transmembrane region" description="Helical" evidence="8">
    <location>
        <begin position="29"/>
        <end position="54"/>
    </location>
</feature>
<dbReference type="EMBL" id="JAOBTW010000016">
    <property type="protein sequence ID" value="MDZ7283136.1"/>
    <property type="molecule type" value="Genomic_DNA"/>
</dbReference>
<keyword evidence="11" id="KW-1185">Reference proteome</keyword>
<evidence type="ECO:0000313" key="10">
    <source>
        <dbReference type="EMBL" id="MDZ7283136.1"/>
    </source>
</evidence>
<dbReference type="RefSeq" id="WP_257575478.1">
    <property type="nucleotide sequence ID" value="NZ_CP079203.1"/>
</dbReference>
<evidence type="ECO:0000256" key="6">
    <source>
        <dbReference type="ARBA" id="ARBA00023136"/>
    </source>
</evidence>
<dbReference type="InterPro" id="IPR020846">
    <property type="entry name" value="MFS_dom"/>
</dbReference>
<dbReference type="PANTHER" id="PTHR42718:SF46">
    <property type="entry name" value="BLR6921 PROTEIN"/>
    <property type="match status" value="1"/>
</dbReference>
<dbReference type="SUPFAM" id="SSF103473">
    <property type="entry name" value="MFS general substrate transporter"/>
    <property type="match status" value="1"/>
</dbReference>
<gene>
    <name evidence="10" type="ORF">N4G62_13995</name>
</gene>
<keyword evidence="6 8" id="KW-0472">Membrane</keyword>
<organism evidence="10 11">
    <name type="scientific">Sphingomonas sanguinis</name>
    <dbReference type="NCBI Taxonomy" id="33051"/>
    <lineage>
        <taxon>Bacteria</taxon>
        <taxon>Pseudomonadati</taxon>
        <taxon>Pseudomonadota</taxon>
        <taxon>Alphaproteobacteria</taxon>
        <taxon>Sphingomonadales</taxon>
        <taxon>Sphingomonadaceae</taxon>
        <taxon>Sphingomonas</taxon>
    </lineage>
</organism>
<evidence type="ECO:0000256" key="2">
    <source>
        <dbReference type="ARBA" id="ARBA00022448"/>
    </source>
</evidence>
<sequence length="348" mass="37015">MIALVVASARFIAASGTLADKVGSRTIFSSAIGIFLLGSILCAQSGSLSTLIAARFLQGIGGAMMVPVGRLVLLRSVAKEDMVQALSWLVMPALAGAILGPPLGGFIVTWLDWRWFFYLNIPIGIIDTWMPVPEVRGDARSRFDVSGFVLSGVSLGRLLFGFEPASRPGTGWIALVRLIIGAVSGWLYIRHARHTHDPILDPTLRSVPTFRLSVIGGSLTRITQGAQPFLLPLMFQLGFGRSAAKTGTITIAGAVGALAIKALAPRVLRRWGFRRSLIVSGPVSSAGYATCVLFCSVPTGRPRSSPSCWPCRASSPRFSSPGSTRSPMPMSRRSGRAPRPASMPPSSN</sequence>
<protein>
    <submittedName>
        <fullName evidence="10">MFS transporter</fullName>
    </submittedName>
</protein>
<comment type="caution">
    <text evidence="10">The sequence shown here is derived from an EMBL/GenBank/DDBJ whole genome shotgun (WGS) entry which is preliminary data.</text>
</comment>
<feature type="transmembrane region" description="Helical" evidence="8">
    <location>
        <begin position="172"/>
        <end position="189"/>
    </location>
</feature>
<evidence type="ECO:0000259" key="9">
    <source>
        <dbReference type="PROSITE" id="PS50850"/>
    </source>
</evidence>
<evidence type="ECO:0000256" key="8">
    <source>
        <dbReference type="SAM" id="Phobius"/>
    </source>
</evidence>
<evidence type="ECO:0000313" key="11">
    <source>
        <dbReference type="Proteomes" id="UP001292182"/>
    </source>
</evidence>
<feature type="domain" description="Major facilitator superfamily (MFS) profile" evidence="9">
    <location>
        <begin position="1"/>
        <end position="348"/>
    </location>
</feature>
<evidence type="ECO:0000256" key="4">
    <source>
        <dbReference type="ARBA" id="ARBA00022692"/>
    </source>
</evidence>
<keyword evidence="4 8" id="KW-0812">Transmembrane</keyword>